<dbReference type="InterPro" id="IPR029442">
    <property type="entry name" value="GyrI-like"/>
</dbReference>
<dbReference type="SUPFAM" id="SSF54593">
    <property type="entry name" value="Glyoxalase/Bleomycin resistance protein/Dihydroxybiphenyl dioxygenase"/>
    <property type="match status" value="2"/>
</dbReference>
<reference evidence="3 4" key="1">
    <citation type="journal article" date="2010" name="Nature">
        <title>The Ectocarpus genome and the independent evolution of multicellularity in brown algae.</title>
        <authorList>
            <person name="Cock J.M."/>
            <person name="Sterck L."/>
            <person name="Rouze P."/>
            <person name="Scornet D."/>
            <person name="Allen A.E."/>
            <person name="Amoutzias G."/>
            <person name="Anthouard V."/>
            <person name="Artiguenave F."/>
            <person name="Aury J.M."/>
            <person name="Badger J.H."/>
            <person name="Beszteri B."/>
            <person name="Billiau K."/>
            <person name="Bonnet E."/>
            <person name="Bothwell J.H."/>
            <person name="Bowler C."/>
            <person name="Boyen C."/>
            <person name="Brownlee C."/>
            <person name="Carrano C.J."/>
            <person name="Charrier B."/>
            <person name="Cho G.Y."/>
            <person name="Coelho S.M."/>
            <person name="Collen J."/>
            <person name="Corre E."/>
            <person name="Da Silva C."/>
            <person name="Delage L."/>
            <person name="Delaroque N."/>
            <person name="Dittami S.M."/>
            <person name="Doulbeau S."/>
            <person name="Elias M."/>
            <person name="Farnham G."/>
            <person name="Gachon C.M."/>
            <person name="Gschloessl B."/>
            <person name="Heesch S."/>
            <person name="Jabbari K."/>
            <person name="Jubin C."/>
            <person name="Kawai H."/>
            <person name="Kimura K."/>
            <person name="Kloareg B."/>
            <person name="Kupper F.C."/>
            <person name="Lang D."/>
            <person name="Le Bail A."/>
            <person name="Leblanc C."/>
            <person name="Lerouge P."/>
            <person name="Lohr M."/>
            <person name="Lopez P.J."/>
            <person name="Martens C."/>
            <person name="Maumus F."/>
            <person name="Michel G."/>
            <person name="Miranda-Saavedra D."/>
            <person name="Morales J."/>
            <person name="Moreau H."/>
            <person name="Motomura T."/>
            <person name="Nagasato C."/>
            <person name="Napoli C.A."/>
            <person name="Nelson D.R."/>
            <person name="Nyvall-Collen P."/>
            <person name="Peters A.F."/>
            <person name="Pommier C."/>
            <person name="Potin P."/>
            <person name="Poulain J."/>
            <person name="Quesneville H."/>
            <person name="Read B."/>
            <person name="Rensing S.A."/>
            <person name="Ritter A."/>
            <person name="Rousvoal S."/>
            <person name="Samanta M."/>
            <person name="Samson G."/>
            <person name="Schroeder D.C."/>
            <person name="Segurens B."/>
            <person name="Strittmatter M."/>
            <person name="Tonon T."/>
            <person name="Tregear J.W."/>
            <person name="Valentin K."/>
            <person name="von Dassow P."/>
            <person name="Yamagishi T."/>
            <person name="Van de Peer Y."/>
            <person name="Wincker P."/>
        </authorList>
    </citation>
    <scope>NUCLEOTIDE SEQUENCE [LARGE SCALE GENOMIC DNA]</scope>
    <source>
        <strain evidence="4">Ec32 / CCAP1310/4</strain>
    </source>
</reference>
<name>D8LJB1_ECTSI</name>
<dbReference type="OrthoDB" id="2013034at2759"/>
<dbReference type="SUPFAM" id="SSF55136">
    <property type="entry name" value="Probable bacterial effector-binding domain"/>
    <property type="match status" value="1"/>
</dbReference>
<dbReference type="EMBL" id="FN648420">
    <property type="protein sequence ID" value="CBN76995.1"/>
    <property type="molecule type" value="Genomic_DNA"/>
</dbReference>
<feature type="domain" description="VOC" evidence="2">
    <location>
        <begin position="24"/>
        <end position="145"/>
    </location>
</feature>
<dbReference type="Pfam" id="PF00903">
    <property type="entry name" value="Glyoxalase"/>
    <property type="match status" value="1"/>
</dbReference>
<dbReference type="InterPro" id="IPR004360">
    <property type="entry name" value="Glyas_Fos-R_dOase_dom"/>
</dbReference>
<dbReference type="PANTHER" id="PTHR34109">
    <property type="entry name" value="BNAUNNG04460D PROTEIN-RELATED"/>
    <property type="match status" value="1"/>
</dbReference>
<dbReference type="PANTHER" id="PTHR34109:SF1">
    <property type="entry name" value="VOC DOMAIN-CONTAINING PROTEIN"/>
    <property type="match status" value="1"/>
</dbReference>
<evidence type="ECO:0000256" key="1">
    <source>
        <dbReference type="SAM" id="MobiDB-lite"/>
    </source>
</evidence>
<accession>D8LJB1</accession>
<dbReference type="EMBL" id="FN649740">
    <property type="protein sequence ID" value="CBN76995.1"/>
    <property type="molecule type" value="Genomic_DNA"/>
</dbReference>
<feature type="region of interest" description="Disordered" evidence="1">
    <location>
        <begin position="446"/>
        <end position="481"/>
    </location>
</feature>
<proteinExistence type="predicted"/>
<organism evidence="3 4">
    <name type="scientific">Ectocarpus siliculosus</name>
    <name type="common">Brown alga</name>
    <name type="synonym">Conferva siliculosa</name>
    <dbReference type="NCBI Taxonomy" id="2880"/>
    <lineage>
        <taxon>Eukaryota</taxon>
        <taxon>Sar</taxon>
        <taxon>Stramenopiles</taxon>
        <taxon>Ochrophyta</taxon>
        <taxon>PX clade</taxon>
        <taxon>Phaeophyceae</taxon>
        <taxon>Ectocarpales</taxon>
        <taxon>Ectocarpaceae</taxon>
        <taxon>Ectocarpus</taxon>
    </lineage>
</organism>
<sequence length="481" mass="52181">MSELTEPPAKKVCPSDNRKHPPTRRGIIVDVMVESADKFVDFMGKAAKAKEYFRFPDKDGKIMHLSVDVDGVALYVEELGNNMDTGAISTPHARLHLNTDDPAGVGAKLVEHGAKELTKMAEQFWGATFGVYQDPFGQIWSVSNSTNTIEDVPKELARKIIPFVSVRDCSAYMTFLTDALGAEVVYPPAKDPTGKIMCAEMKINGGIIMLGDHCGEDASKTEASMTISYEVGKDEAGPLAKSFKDNGGEVLEEVSMQFWGQVWGRCKDPFGQPWGLCEVQTGPTTSNEDMAKDMEIGAKYDWRYTWAVEDMPTVYCYGAMSTSEATSPAISEETNKTLPAAFAGAAAAGLAMAGPPASAYYTWDPSPGGTTKFTCGPSVAGDGASALMKDVDGDDNGLGVRTAGGCKCVTTLHTGPYDELMKCYKATFEWVETKGYESRMPVFELYENDPKDTPPEKLKTKVDDEVKHPSNNGREDRDTGV</sequence>
<protein>
    <submittedName>
        <fullName evidence="3">Glyoxalase family protein</fullName>
    </submittedName>
</protein>
<gene>
    <name evidence="3" type="ORF">Esi_0024_0177</name>
</gene>
<dbReference type="AlphaFoldDB" id="D8LJB1"/>
<dbReference type="InterPro" id="IPR011256">
    <property type="entry name" value="Reg_factor_effector_dom_sf"/>
</dbReference>
<evidence type="ECO:0000313" key="4">
    <source>
        <dbReference type="Proteomes" id="UP000002630"/>
    </source>
</evidence>
<evidence type="ECO:0000313" key="3">
    <source>
        <dbReference type="EMBL" id="CBN76995.1"/>
    </source>
</evidence>
<dbReference type="PROSITE" id="PS51819">
    <property type="entry name" value="VOC"/>
    <property type="match status" value="1"/>
</dbReference>
<evidence type="ECO:0000259" key="2">
    <source>
        <dbReference type="PROSITE" id="PS51819"/>
    </source>
</evidence>
<dbReference type="InParanoid" id="D8LJB1"/>
<dbReference type="Gene3D" id="3.10.180.10">
    <property type="entry name" value="2,3-Dihydroxybiphenyl 1,2-Dioxygenase, domain 1"/>
    <property type="match status" value="2"/>
</dbReference>
<dbReference type="Gene3D" id="3.20.80.10">
    <property type="entry name" value="Regulatory factor, effector binding domain"/>
    <property type="match status" value="1"/>
</dbReference>
<dbReference type="InterPro" id="IPR029068">
    <property type="entry name" value="Glyas_Bleomycin-R_OHBP_Dase"/>
</dbReference>
<keyword evidence="4" id="KW-1185">Reference proteome</keyword>
<dbReference type="InterPro" id="IPR037523">
    <property type="entry name" value="VOC_core"/>
</dbReference>
<dbReference type="Proteomes" id="UP000002630">
    <property type="component" value="Linkage Group LG15"/>
</dbReference>
<dbReference type="Pfam" id="PF06445">
    <property type="entry name" value="GyrI-like"/>
    <property type="match status" value="1"/>
</dbReference>
<feature type="region of interest" description="Disordered" evidence="1">
    <location>
        <begin position="1"/>
        <end position="23"/>
    </location>
</feature>
<feature type="compositionally biased region" description="Basic and acidic residues" evidence="1">
    <location>
        <begin position="448"/>
        <end position="481"/>
    </location>
</feature>